<organism evidence="2 3">
    <name type="scientific">Rotaria socialis</name>
    <dbReference type="NCBI Taxonomy" id="392032"/>
    <lineage>
        <taxon>Eukaryota</taxon>
        <taxon>Metazoa</taxon>
        <taxon>Spiralia</taxon>
        <taxon>Gnathifera</taxon>
        <taxon>Rotifera</taxon>
        <taxon>Eurotatoria</taxon>
        <taxon>Bdelloidea</taxon>
        <taxon>Philodinida</taxon>
        <taxon>Philodinidae</taxon>
        <taxon>Rotaria</taxon>
    </lineage>
</organism>
<evidence type="ECO:0000256" key="1">
    <source>
        <dbReference type="SAM" id="MobiDB-lite"/>
    </source>
</evidence>
<dbReference type="Proteomes" id="UP000663873">
    <property type="component" value="Unassembled WGS sequence"/>
</dbReference>
<accession>A0A821SWD4</accession>
<name>A0A821SWD4_9BILA</name>
<protein>
    <submittedName>
        <fullName evidence="2">Uncharacterized protein</fullName>
    </submittedName>
</protein>
<evidence type="ECO:0000313" key="3">
    <source>
        <dbReference type="Proteomes" id="UP000663873"/>
    </source>
</evidence>
<feature type="region of interest" description="Disordered" evidence="1">
    <location>
        <begin position="1"/>
        <end position="37"/>
    </location>
</feature>
<dbReference type="AlphaFoldDB" id="A0A821SWD4"/>
<dbReference type="EMBL" id="CAJOBP010065877">
    <property type="protein sequence ID" value="CAF4866454.1"/>
    <property type="molecule type" value="Genomic_DNA"/>
</dbReference>
<gene>
    <name evidence="2" type="ORF">UJA718_LOCUS44093</name>
</gene>
<evidence type="ECO:0000313" key="2">
    <source>
        <dbReference type="EMBL" id="CAF4866454.1"/>
    </source>
</evidence>
<comment type="caution">
    <text evidence="2">The sequence shown here is derived from an EMBL/GenBank/DDBJ whole genome shotgun (WGS) entry which is preliminary data.</text>
</comment>
<keyword evidence="3" id="KW-1185">Reference proteome</keyword>
<feature type="non-terminal residue" evidence="2">
    <location>
        <position position="55"/>
    </location>
</feature>
<reference evidence="2" key="1">
    <citation type="submission" date="2021-02" db="EMBL/GenBank/DDBJ databases">
        <authorList>
            <person name="Nowell W R."/>
        </authorList>
    </citation>
    <scope>NUCLEOTIDE SEQUENCE</scope>
</reference>
<sequence length="55" mass="6234">MNDLARRYNIDGPLFPSSSSTKKKKRNKKNVLAPLTNPIFPLTRTRTTTTTTDII</sequence>
<proteinExistence type="predicted"/>